<evidence type="ECO:0000313" key="3">
    <source>
        <dbReference type="Proteomes" id="UP000609651"/>
    </source>
</evidence>
<reference evidence="2 3" key="1">
    <citation type="journal article" date="2020" name="Syst. Appl. Microbiol.">
        <title>Alienimonas chondri sp. nov., a novel planctomycete isolated from the biofilm of the red alga Chondrus crispus.</title>
        <authorList>
            <person name="Vitorino I."/>
            <person name="Albuquerque L."/>
            <person name="Wiegand S."/>
            <person name="Kallscheuer N."/>
            <person name="da Costa M.S."/>
            <person name="Lobo-da-Cunha A."/>
            <person name="Jogler C."/>
            <person name="Lage O.M."/>
        </authorList>
    </citation>
    <scope>NUCLEOTIDE SEQUENCE [LARGE SCALE GENOMIC DNA]</scope>
    <source>
        <strain evidence="2 3">LzC2</strain>
    </source>
</reference>
<gene>
    <name evidence="2" type="ORF">LzC2_02480</name>
</gene>
<keyword evidence="3" id="KW-1185">Reference proteome</keyword>
<feature type="domain" description="DUF1570" evidence="1">
    <location>
        <begin position="212"/>
        <end position="345"/>
    </location>
</feature>
<proteinExistence type="predicted"/>
<evidence type="ECO:0000313" key="2">
    <source>
        <dbReference type="EMBL" id="NNJ24198.1"/>
    </source>
</evidence>
<dbReference type="RefSeq" id="WP_171182877.1">
    <property type="nucleotide sequence ID" value="NZ_WTPX01000004.1"/>
</dbReference>
<name>A0ABX1V8N9_9PLAN</name>
<dbReference type="Proteomes" id="UP000609651">
    <property type="component" value="Unassembled WGS sequence"/>
</dbReference>
<dbReference type="Pfam" id="PF07607">
    <property type="entry name" value="DUF1570"/>
    <property type="match status" value="1"/>
</dbReference>
<dbReference type="EMBL" id="WTPX01000004">
    <property type="protein sequence ID" value="NNJ24198.1"/>
    <property type="molecule type" value="Genomic_DNA"/>
</dbReference>
<accession>A0ABX1V8N9</accession>
<organism evidence="2 3">
    <name type="scientific">Alienimonas chondri</name>
    <dbReference type="NCBI Taxonomy" id="2681879"/>
    <lineage>
        <taxon>Bacteria</taxon>
        <taxon>Pseudomonadati</taxon>
        <taxon>Planctomycetota</taxon>
        <taxon>Planctomycetia</taxon>
        <taxon>Planctomycetales</taxon>
        <taxon>Planctomycetaceae</taxon>
        <taxon>Alienimonas</taxon>
    </lineage>
</organism>
<comment type="caution">
    <text evidence="2">The sequence shown here is derived from an EMBL/GenBank/DDBJ whole genome shotgun (WGS) entry which is preliminary data.</text>
</comment>
<dbReference type="InterPro" id="IPR011464">
    <property type="entry name" value="DUF1570"/>
</dbReference>
<evidence type="ECO:0000259" key="1">
    <source>
        <dbReference type="Pfam" id="PF07607"/>
    </source>
</evidence>
<sequence length="376" mass="40069">MCSALLIALLPGFADPAETVTWTTEAGPNMVVGRVVLEGDDGGVLLEGRDGTLHAVAGSRLGERTATGEPFAPMGGEELAATLAAELGAGAETHVTLHFAIASTASPEFTDWAGDLLEAVHAGFVEEFAPPRFPTPAGGPAGPLPALILKDRTAFEAYARRPDQAARGVNPALSQGYYDPVSNRIVLYDFAGTPAGGRRESVRERAANRQANVATVAHEAIHQLAYNAGLHARLASNPIWLTEGLAMQGEATSRTSPLGWRGFADGVNPVRSKAFRAMLTARRRDRQLRETNPLPRLVGSEDVFTDPTIAGAAYAASWALVRHLRAERPEAFAAYLKELAALPPLAPVTAEERLATFKTHFGEDLDGLWDAVQRVR</sequence>
<protein>
    <recommendedName>
        <fullName evidence="1">DUF1570 domain-containing protein</fullName>
    </recommendedName>
</protein>